<accession>A0A0K1EFW5</accession>
<keyword evidence="3" id="KW-1185">Reference proteome</keyword>
<evidence type="ECO:0000256" key="1">
    <source>
        <dbReference type="SAM" id="MobiDB-lite"/>
    </source>
</evidence>
<feature type="compositionally biased region" description="Acidic residues" evidence="1">
    <location>
        <begin position="14"/>
        <end position="25"/>
    </location>
</feature>
<dbReference type="Proteomes" id="UP000067626">
    <property type="component" value="Chromosome"/>
</dbReference>
<name>A0A0K1EFW5_CHOCO</name>
<dbReference type="PATRIC" id="fig|52.7.peg.4282"/>
<dbReference type="EMBL" id="CP012159">
    <property type="protein sequence ID" value="AKT39739.1"/>
    <property type="molecule type" value="Genomic_DNA"/>
</dbReference>
<dbReference type="STRING" id="52.CMC5_038880"/>
<gene>
    <name evidence="2" type="ORF">CMC5_038880</name>
</gene>
<protein>
    <recommendedName>
        <fullName evidence="4">No similarity</fullName>
    </recommendedName>
</protein>
<sequence length="439" mass="47288">MQSAPPDPEGLDSAWDEDEDDAPEDESTRLIDSKELFERAGFTMDEATADEPPARARSGRITARAPTEEYRAHVSRARPSGSHETPNVPQVKPVSVAPSVGDSYEDTLEALLKEQAIQFEPDGPGASSRREPVAGIGAVESSSVAGDDELFGGLEPPITGPVAREAARVQERPPVDIDLELGFDVPSFDTSASEIPAAFPTPIPGSFPPATPPPGTLRLGLIEDEFDPLNALDVSSERHIPPPVVSGRVPVLRGGEGPQAHAPTLIPGAWPPPRPSQPVSAVPPEARLVAYAPAPAPLPSTPIPLPSVPPVDDRRRQMLQRFEAGDYSSALVLAESLLDETPDDPTLRRYADSCNEMLRQMYRSRIGDGSQVLRIAISNEEIRSLNLDHRAGFLLSCIDGMSSIDDVLDVSGMRELEALRILYELVQENIVTPCDDLLR</sequence>
<evidence type="ECO:0008006" key="4">
    <source>
        <dbReference type="Google" id="ProtNLM"/>
    </source>
</evidence>
<feature type="compositionally biased region" description="Basic and acidic residues" evidence="1">
    <location>
        <begin position="26"/>
        <end position="38"/>
    </location>
</feature>
<organism evidence="2 3">
    <name type="scientific">Chondromyces crocatus</name>
    <dbReference type="NCBI Taxonomy" id="52"/>
    <lineage>
        <taxon>Bacteria</taxon>
        <taxon>Pseudomonadati</taxon>
        <taxon>Myxococcota</taxon>
        <taxon>Polyangia</taxon>
        <taxon>Polyangiales</taxon>
        <taxon>Polyangiaceae</taxon>
        <taxon>Chondromyces</taxon>
    </lineage>
</organism>
<dbReference type="KEGG" id="ccro:CMC5_038880"/>
<proteinExistence type="predicted"/>
<evidence type="ECO:0000313" key="2">
    <source>
        <dbReference type="EMBL" id="AKT39739.1"/>
    </source>
</evidence>
<reference evidence="2 3" key="1">
    <citation type="submission" date="2015-07" db="EMBL/GenBank/DDBJ databases">
        <title>Genome analysis of myxobacterium Chondromyces crocatus Cm c5 reveals a high potential for natural compound synthesis and the genetic basis for the loss of fruiting body formation.</title>
        <authorList>
            <person name="Zaburannyi N."/>
            <person name="Bunk B."/>
            <person name="Maier J."/>
            <person name="Overmann J."/>
            <person name="Mueller R."/>
        </authorList>
    </citation>
    <scope>NUCLEOTIDE SEQUENCE [LARGE SCALE GENOMIC DNA]</scope>
    <source>
        <strain evidence="2 3">Cm c5</strain>
    </source>
</reference>
<dbReference type="AlphaFoldDB" id="A0A0K1EFW5"/>
<evidence type="ECO:0000313" key="3">
    <source>
        <dbReference type="Proteomes" id="UP000067626"/>
    </source>
</evidence>
<feature type="region of interest" description="Disordered" evidence="1">
    <location>
        <begin position="1"/>
        <end position="100"/>
    </location>
</feature>